<accession>A0AAD7H4I2</accession>
<dbReference type="EMBL" id="JARKIB010000375">
    <property type="protein sequence ID" value="KAJ7712178.1"/>
    <property type="molecule type" value="Genomic_DNA"/>
</dbReference>
<feature type="compositionally biased region" description="Basic and acidic residues" evidence="1">
    <location>
        <begin position="79"/>
        <end position="92"/>
    </location>
</feature>
<dbReference type="AlphaFoldDB" id="A0AAD7H4I2"/>
<proteinExistence type="predicted"/>
<comment type="caution">
    <text evidence="2">The sequence shown here is derived from an EMBL/GenBank/DDBJ whole genome shotgun (WGS) entry which is preliminary data.</text>
</comment>
<feature type="compositionally biased region" description="Polar residues" evidence="1">
    <location>
        <begin position="95"/>
        <end position="113"/>
    </location>
</feature>
<reference evidence="2" key="1">
    <citation type="submission" date="2023-03" db="EMBL/GenBank/DDBJ databases">
        <title>Massive genome expansion in bonnet fungi (Mycena s.s.) driven by repeated elements and novel gene families across ecological guilds.</title>
        <authorList>
            <consortium name="Lawrence Berkeley National Laboratory"/>
            <person name="Harder C.B."/>
            <person name="Miyauchi S."/>
            <person name="Viragh M."/>
            <person name="Kuo A."/>
            <person name="Thoen E."/>
            <person name="Andreopoulos B."/>
            <person name="Lu D."/>
            <person name="Skrede I."/>
            <person name="Drula E."/>
            <person name="Henrissat B."/>
            <person name="Morin E."/>
            <person name="Kohler A."/>
            <person name="Barry K."/>
            <person name="LaButti K."/>
            <person name="Morin E."/>
            <person name="Salamov A."/>
            <person name="Lipzen A."/>
            <person name="Mereny Z."/>
            <person name="Hegedus B."/>
            <person name="Baldrian P."/>
            <person name="Stursova M."/>
            <person name="Weitz H."/>
            <person name="Taylor A."/>
            <person name="Grigoriev I.V."/>
            <person name="Nagy L.G."/>
            <person name="Martin F."/>
            <person name="Kauserud H."/>
        </authorList>
    </citation>
    <scope>NUCLEOTIDE SEQUENCE</scope>
    <source>
        <strain evidence="2">CBHHK182m</strain>
    </source>
</reference>
<protein>
    <submittedName>
        <fullName evidence="2">Uncharacterized protein</fullName>
    </submittedName>
</protein>
<evidence type="ECO:0000313" key="3">
    <source>
        <dbReference type="Proteomes" id="UP001215598"/>
    </source>
</evidence>
<gene>
    <name evidence="2" type="ORF">B0H16DRAFT_582208</name>
</gene>
<evidence type="ECO:0000256" key="1">
    <source>
        <dbReference type="SAM" id="MobiDB-lite"/>
    </source>
</evidence>
<name>A0AAD7H4I2_9AGAR</name>
<feature type="region of interest" description="Disordered" evidence="1">
    <location>
        <begin position="76"/>
        <end position="162"/>
    </location>
</feature>
<sequence length="162" mass="17506">MFSPISVSCAPRGPRRGGFCLRRRLHPLLLRLLRQVLRVHLFFLPCGSSPFTLPVLLCPGRQKLISSRLPPTLHASIPHLEHPFSHGTRPEHQLPSPTSVTSANAPGSPTGASTFPFFPLSPNSTSTLSHNARAAHTSLTSPNASSPSKVNRTKPPPSPLPR</sequence>
<evidence type="ECO:0000313" key="2">
    <source>
        <dbReference type="EMBL" id="KAJ7712178.1"/>
    </source>
</evidence>
<dbReference type="Proteomes" id="UP001215598">
    <property type="component" value="Unassembled WGS sequence"/>
</dbReference>
<feature type="compositionally biased region" description="Polar residues" evidence="1">
    <location>
        <begin position="121"/>
        <end position="130"/>
    </location>
</feature>
<organism evidence="2 3">
    <name type="scientific">Mycena metata</name>
    <dbReference type="NCBI Taxonomy" id="1033252"/>
    <lineage>
        <taxon>Eukaryota</taxon>
        <taxon>Fungi</taxon>
        <taxon>Dikarya</taxon>
        <taxon>Basidiomycota</taxon>
        <taxon>Agaricomycotina</taxon>
        <taxon>Agaricomycetes</taxon>
        <taxon>Agaricomycetidae</taxon>
        <taxon>Agaricales</taxon>
        <taxon>Marasmiineae</taxon>
        <taxon>Mycenaceae</taxon>
        <taxon>Mycena</taxon>
    </lineage>
</organism>
<feature type="compositionally biased region" description="Polar residues" evidence="1">
    <location>
        <begin position="137"/>
        <end position="150"/>
    </location>
</feature>
<keyword evidence="3" id="KW-1185">Reference proteome</keyword>